<evidence type="ECO:0000259" key="8">
    <source>
        <dbReference type="Pfam" id="PF01494"/>
    </source>
</evidence>
<feature type="domain" description="Phenol hydroxylase-like C-terminal dimerisation" evidence="9">
    <location>
        <begin position="496"/>
        <end position="547"/>
    </location>
</feature>
<dbReference type="EMBL" id="LATX01002189">
    <property type="protein sequence ID" value="KTB33173.1"/>
    <property type="molecule type" value="Genomic_DNA"/>
</dbReference>
<dbReference type="InterPro" id="IPR012941">
    <property type="entry name" value="Phe_hydrox_C_dim_dom"/>
</dbReference>
<dbReference type="eggNOG" id="KOG3855">
    <property type="taxonomic scope" value="Eukaryota"/>
</dbReference>
<comment type="cofactor">
    <cofactor evidence="1">
        <name>FAD</name>
        <dbReference type="ChEBI" id="CHEBI:57692"/>
    </cofactor>
</comment>
<evidence type="ECO:0000256" key="5">
    <source>
        <dbReference type="ARBA" id="ARBA00023002"/>
    </source>
</evidence>
<dbReference type="Gene3D" id="3.40.30.120">
    <property type="match status" value="1"/>
</dbReference>
<dbReference type="Proteomes" id="UP000054988">
    <property type="component" value="Unassembled WGS sequence"/>
</dbReference>
<keyword evidence="7" id="KW-0812">Transmembrane</keyword>
<dbReference type="InterPro" id="IPR002938">
    <property type="entry name" value="FAD-bd"/>
</dbReference>
<dbReference type="InterPro" id="IPR036249">
    <property type="entry name" value="Thioredoxin-like_sf"/>
</dbReference>
<dbReference type="Gene3D" id="3.30.70.2450">
    <property type="match status" value="1"/>
</dbReference>
<organism evidence="10 11">
    <name type="scientific">Moniliophthora roreri</name>
    <name type="common">Frosty pod rot fungus</name>
    <name type="synonym">Monilia roreri</name>
    <dbReference type="NCBI Taxonomy" id="221103"/>
    <lineage>
        <taxon>Eukaryota</taxon>
        <taxon>Fungi</taxon>
        <taxon>Dikarya</taxon>
        <taxon>Basidiomycota</taxon>
        <taxon>Agaricomycotina</taxon>
        <taxon>Agaricomycetes</taxon>
        <taxon>Agaricomycetidae</taxon>
        <taxon>Agaricales</taxon>
        <taxon>Marasmiineae</taxon>
        <taxon>Marasmiaceae</taxon>
        <taxon>Moniliophthora</taxon>
    </lineage>
</organism>
<evidence type="ECO:0000313" key="10">
    <source>
        <dbReference type="EMBL" id="KTB33173.1"/>
    </source>
</evidence>
<sequence length="550" mass="61019">MTIESTVLIVGAGPSGLALALLLLRNNVSVRIIDKRSNFNVGQRGAGFQPRTLELYKLLGIGAEIEKHGRPLPMTRIHAIGQDKPLKLVEFMEEMKLESQYYRINGMVFGQEQHQEFLRQIIEKEYDCVVECETELDSFSQDKDKVVVNLVKEGKQEITNVKWLVGADGARSVVRKQLGLTFMGESHADVASVVGDIEIKRWPDEIDTKAASVWGDHKEKLAFMWPYVKDGKQMAFFTLSGGQVDVEGVEANPERIVDLLHGISGRKGIEFGVLYQHALWRANVRMANKFGQGRVFVVGDAAHVHSPTGGQGMNSGVQDSFNLAWKLALVHRGLAPESLLESYTTERLPVIAAMLEMTTILMHKAFAPAVDRDWTRGVETRQLGITYRKSPILVDERYPGENETVDPYRSGSDGTVHAGDRAPEAPGLKRLGSGEKTSIFDVFDATSHTVLFFGNSISDVQESLEFVAKYPNNIVKSVLVLPQGSELSSDSEKDLLDHVFVDGDGHAYENYRVRPGDVFTVVVRPDGYIGALAKGSSGLKEYFRNIFFNC</sequence>
<comment type="caution">
    <text evidence="10">The sequence shown here is derived from an EMBL/GenBank/DDBJ whole genome shotgun (WGS) entry which is preliminary data.</text>
</comment>
<feature type="domain" description="FAD-binding" evidence="8">
    <location>
        <begin position="5"/>
        <end position="356"/>
    </location>
</feature>
<dbReference type="AlphaFoldDB" id="A0A0W0FA59"/>
<proteinExistence type="inferred from homology"/>
<dbReference type="InterPro" id="IPR036188">
    <property type="entry name" value="FAD/NAD-bd_sf"/>
</dbReference>
<accession>A0A0W0FA59</accession>
<dbReference type="Gene3D" id="3.50.50.60">
    <property type="entry name" value="FAD/NAD(P)-binding domain"/>
    <property type="match status" value="1"/>
</dbReference>
<reference evidence="10 11" key="1">
    <citation type="submission" date="2015-12" db="EMBL/GenBank/DDBJ databases">
        <title>Draft genome sequence of Moniliophthora roreri, the causal agent of frosty pod rot of cacao.</title>
        <authorList>
            <person name="Aime M.C."/>
            <person name="Diaz-Valderrama J.R."/>
            <person name="Kijpornyongpan T."/>
            <person name="Phillips-Mora W."/>
        </authorList>
    </citation>
    <scope>NUCLEOTIDE SEQUENCE [LARGE SCALE GENOMIC DNA]</scope>
    <source>
        <strain evidence="10 11">MCA 2952</strain>
    </source>
</reference>
<dbReference type="Pfam" id="PF01494">
    <property type="entry name" value="FAD_binding_3"/>
    <property type="match status" value="1"/>
</dbReference>
<protein>
    <submittedName>
        <fullName evidence="10">Uncharacterized protein</fullName>
    </submittedName>
</protein>
<evidence type="ECO:0000256" key="2">
    <source>
        <dbReference type="ARBA" id="ARBA00007801"/>
    </source>
</evidence>
<evidence type="ECO:0000256" key="4">
    <source>
        <dbReference type="ARBA" id="ARBA00022827"/>
    </source>
</evidence>
<keyword evidence="3" id="KW-0285">Flavoprotein</keyword>
<evidence type="ECO:0000256" key="7">
    <source>
        <dbReference type="SAM" id="Phobius"/>
    </source>
</evidence>
<evidence type="ECO:0000259" key="9">
    <source>
        <dbReference type="Pfam" id="PF07976"/>
    </source>
</evidence>
<keyword evidence="7" id="KW-0472">Membrane</keyword>
<evidence type="ECO:0000256" key="6">
    <source>
        <dbReference type="SAM" id="MobiDB-lite"/>
    </source>
</evidence>
<dbReference type="Pfam" id="PF07976">
    <property type="entry name" value="Phe_hydrox_dim"/>
    <property type="match status" value="1"/>
</dbReference>
<dbReference type="PANTHER" id="PTHR43004">
    <property type="entry name" value="TRK SYSTEM POTASSIUM UPTAKE PROTEIN"/>
    <property type="match status" value="1"/>
</dbReference>
<keyword evidence="4" id="KW-0274">FAD</keyword>
<dbReference type="GO" id="GO:0016709">
    <property type="term" value="F:oxidoreductase activity, acting on paired donors, with incorporation or reduction of molecular oxygen, NAD(P)H as one donor, and incorporation of one atom of oxygen"/>
    <property type="evidence" value="ECO:0007669"/>
    <property type="project" value="UniProtKB-ARBA"/>
</dbReference>
<dbReference type="InterPro" id="IPR050641">
    <property type="entry name" value="RIFMO-like"/>
</dbReference>
<name>A0A0W0FA59_MONRR</name>
<feature type="region of interest" description="Disordered" evidence="6">
    <location>
        <begin position="399"/>
        <end position="430"/>
    </location>
</feature>
<keyword evidence="5" id="KW-0560">Oxidoreductase</keyword>
<evidence type="ECO:0000256" key="3">
    <source>
        <dbReference type="ARBA" id="ARBA00022630"/>
    </source>
</evidence>
<dbReference type="PANTHER" id="PTHR43004:SF19">
    <property type="entry name" value="BINDING MONOOXYGENASE, PUTATIVE (JCVI)-RELATED"/>
    <property type="match status" value="1"/>
</dbReference>
<dbReference type="GO" id="GO:0071949">
    <property type="term" value="F:FAD binding"/>
    <property type="evidence" value="ECO:0007669"/>
    <property type="project" value="InterPro"/>
</dbReference>
<dbReference type="SUPFAM" id="SSF51905">
    <property type="entry name" value="FAD/NAD(P)-binding domain"/>
    <property type="match status" value="1"/>
</dbReference>
<evidence type="ECO:0000256" key="1">
    <source>
        <dbReference type="ARBA" id="ARBA00001974"/>
    </source>
</evidence>
<keyword evidence="7" id="KW-1133">Transmembrane helix</keyword>
<dbReference type="SUPFAM" id="SSF52833">
    <property type="entry name" value="Thioredoxin-like"/>
    <property type="match status" value="1"/>
</dbReference>
<gene>
    <name evidence="10" type="ORF">WG66_14247</name>
</gene>
<feature type="transmembrane region" description="Helical" evidence="7">
    <location>
        <begin position="6"/>
        <end position="24"/>
    </location>
</feature>
<comment type="similarity">
    <text evidence="2">Belongs to the PheA/TfdB FAD monooxygenase family.</text>
</comment>
<dbReference type="PRINTS" id="PR00420">
    <property type="entry name" value="RNGMNOXGNASE"/>
</dbReference>
<evidence type="ECO:0000313" key="11">
    <source>
        <dbReference type="Proteomes" id="UP000054988"/>
    </source>
</evidence>